<protein>
    <submittedName>
        <fullName evidence="10">Chromatin remodeling complex / DNA-dep ATPase</fullName>
    </submittedName>
</protein>
<dbReference type="GO" id="GO:0005634">
    <property type="term" value="C:nucleus"/>
    <property type="evidence" value="ECO:0007669"/>
    <property type="project" value="UniProtKB-SubCell"/>
</dbReference>
<dbReference type="Pfam" id="PF00271">
    <property type="entry name" value="Helicase_C"/>
    <property type="match status" value="1"/>
</dbReference>
<evidence type="ECO:0000256" key="1">
    <source>
        <dbReference type="ARBA" id="ARBA00004123"/>
    </source>
</evidence>
<evidence type="ECO:0000313" key="10">
    <source>
        <dbReference type="EMBL" id="EME27418.1"/>
    </source>
</evidence>
<feature type="domain" description="Helicase C-terminal" evidence="8">
    <location>
        <begin position="828"/>
        <end position="981"/>
    </location>
</feature>
<keyword evidence="2" id="KW-0378">Hydrolase</keyword>
<dbReference type="GO" id="GO:0042393">
    <property type="term" value="F:histone binding"/>
    <property type="evidence" value="ECO:0007669"/>
    <property type="project" value="InterPro"/>
</dbReference>
<dbReference type="InterPro" id="IPR014012">
    <property type="entry name" value="HSA_dom"/>
</dbReference>
<dbReference type="OMA" id="HVINCEL"/>
<sequence>MEATISQVNSYTSRNNIESQVGFVSEPNDIVEYALALLDHNGVSLTDPRVSKLLGLANQLDDSGLHENLTSLETGEDMSGVYNVDSCSEPLLSSSQTTTTDPERMDGRQLQKLRAQIQTYRLLRQNKPISTSLLLLSAGEFEKRNYEQAENQLSQETESADGISAVSRSKAVLSSASTAAKLFSNHEDSSTSWEGEYEEHTSYSNLMEKRERLLENRIERRLKLLKLLPTDLPPHVRIRATIEEKELKLHKLQENVRKQVRKEMERLLSGPFNSSVLSTLRREAQRGDHYNMVSNVAAGTYMNGLPSNMRRSVSRVERRHKQELEERRRARHRQYLSSLMEHVRNFRDFHNIVSNIQHRMVREVEKYHKERAREEERRQKKAQQERLKALKENDEEAYFKLLQNTKNTRLMQLLRQTDIYLSQIGAQVRRQKELAESEEPLKARVKERKHDSAQAAAAQALEEAENTLREGGSAADTLEDMRRRRDEYYTITHSITEEITEQPNTLVGGTLKPYQLEGLQWLISLFNNNLNGILADEMGLGKTIQTIACLCYLMEKKNINGPFLIVVPLSTMSNWIREFDQWAPHIVKVIYRGDPTTRRQIQQHEMVAGTFNVLLTTYEYVIRDKSALSRVKWRYIIIDEGHRMKNAHCKLAMTLGVKYHSRNRLLLTGTPLQNNLHELWALLNFLLPNIFSSSDNFEAWFNAPFQSSALGETAELDEEETMLIINRLHQVLRPFLLRRMKSDVESQLPEKTEHVINCELSAWQKVLYRQISSKGGIAIREGSAAATFNNLIMQMRKVCNHPFLFYYDEDIDQLPREYVIRASGKFLFLSRVLPKLRASGHRVLIFTQMRKVLDFLQSLLEFLGIKFLRLDGTTKSDERVDLLEAFNDPDSEYFAFLLSTRAGGLGLNLQSADTVIIFDSDWNPMMDMQAQDRAHRIGQTREVKVFRLVCSGTVEEKILEQAQKKLNMDAQVIQAGQFNNRASDLDRRRMLEEILRRQQDDSSRDQAQDDEDTNRMLARSDEEFELFCRIDKERNKSHPIELLEDESELPQWILNPREDDNNVGYTEAKLDGRIGRWRRAREEVMYSDNLTEREWDRIVEEGGDIDEALRKKKVELEKRRKLGKRGRVSWRDKEEDASMDDLSDSDSKAQKKHRRLLVKTVEEEEEEEEEGETDDDGSDVSEEREDSEFRSGTNGYDNSEYDEATDDAINGTDSEVYGRHSRPLSTSASVDDTQESFSTKDWTSDNNSSENEDDNEMFNRVPKRLEF</sequence>
<evidence type="ECO:0000256" key="4">
    <source>
        <dbReference type="ARBA" id="ARBA00023242"/>
    </source>
</evidence>
<reference evidence="11" key="1">
    <citation type="journal article" date="2013" name="Science">
        <title>Gene transfer from bacteria and archaea facilitated evolution of an extremophilic eukaryote.</title>
        <authorList>
            <person name="Schonknecht G."/>
            <person name="Chen W.H."/>
            <person name="Ternes C.M."/>
            <person name="Barbier G.G."/>
            <person name="Shrestha R.P."/>
            <person name="Stanke M."/>
            <person name="Brautigam A."/>
            <person name="Baker B.J."/>
            <person name="Banfield J.F."/>
            <person name="Garavito R.M."/>
            <person name="Carr K."/>
            <person name="Wilkerson C."/>
            <person name="Rensing S.A."/>
            <person name="Gagneul D."/>
            <person name="Dickenson N.E."/>
            <person name="Oesterhelt C."/>
            <person name="Lercher M.J."/>
            <person name="Weber A.P."/>
        </authorList>
    </citation>
    <scope>NUCLEOTIDE SEQUENCE [LARGE SCALE GENOMIC DNA]</scope>
    <source>
        <strain evidence="11">074W</strain>
    </source>
</reference>
<evidence type="ECO:0000259" key="8">
    <source>
        <dbReference type="PROSITE" id="PS51194"/>
    </source>
</evidence>
<feature type="domain" description="HSA" evidence="9">
    <location>
        <begin position="320"/>
        <end position="392"/>
    </location>
</feature>
<dbReference type="PROSITE" id="PS51204">
    <property type="entry name" value="HSA"/>
    <property type="match status" value="1"/>
</dbReference>
<feature type="domain" description="Helicase ATP-binding" evidence="7">
    <location>
        <begin position="523"/>
        <end position="689"/>
    </location>
</feature>
<dbReference type="PROSITE" id="PS51192">
    <property type="entry name" value="HELICASE_ATP_BIND_1"/>
    <property type="match status" value="1"/>
</dbReference>
<feature type="compositionally biased region" description="Polar residues" evidence="6">
    <location>
        <begin position="1223"/>
        <end position="1241"/>
    </location>
</feature>
<dbReference type="FunFam" id="3.40.50.10810:FF:000008">
    <property type="entry name" value="Chromatin structure-remodeling complex subunit snf21"/>
    <property type="match status" value="1"/>
</dbReference>
<dbReference type="PANTHER" id="PTHR10799">
    <property type="entry name" value="SNF2/RAD54 HELICASE FAMILY"/>
    <property type="match status" value="1"/>
</dbReference>
<dbReference type="Gramene" id="EME27418">
    <property type="protein sequence ID" value="EME27418"/>
    <property type="gene ID" value="Gasu_50140"/>
</dbReference>
<keyword evidence="4" id="KW-0539">Nucleus</keyword>
<dbReference type="InterPro" id="IPR000330">
    <property type="entry name" value="SNF2_N"/>
</dbReference>
<dbReference type="Gene3D" id="3.40.50.10810">
    <property type="entry name" value="Tandem AAA-ATPase domain"/>
    <property type="match status" value="1"/>
</dbReference>
<feature type="coiled-coil region" evidence="5">
    <location>
        <begin position="364"/>
        <end position="397"/>
    </location>
</feature>
<feature type="region of interest" description="Disordered" evidence="6">
    <location>
        <begin position="1120"/>
        <end position="1267"/>
    </location>
</feature>
<feature type="coiled-coil region" evidence="5">
    <location>
        <begin position="443"/>
        <end position="481"/>
    </location>
</feature>
<dbReference type="KEGG" id="gsl:Gasu_50140"/>
<dbReference type="SMART" id="SM00573">
    <property type="entry name" value="HSA"/>
    <property type="match status" value="1"/>
</dbReference>
<organism evidence="10 11">
    <name type="scientific">Galdieria sulphuraria</name>
    <name type="common">Red alga</name>
    <dbReference type="NCBI Taxonomy" id="130081"/>
    <lineage>
        <taxon>Eukaryota</taxon>
        <taxon>Rhodophyta</taxon>
        <taxon>Bangiophyceae</taxon>
        <taxon>Galdieriales</taxon>
        <taxon>Galdieriaceae</taxon>
        <taxon>Galdieria</taxon>
    </lineage>
</organism>
<proteinExistence type="predicted"/>
<dbReference type="EMBL" id="KB454532">
    <property type="protein sequence ID" value="EME27418.1"/>
    <property type="molecule type" value="Genomic_DNA"/>
</dbReference>
<feature type="region of interest" description="Disordered" evidence="6">
    <location>
        <begin position="303"/>
        <end position="328"/>
    </location>
</feature>
<dbReference type="GO" id="GO:0016787">
    <property type="term" value="F:hydrolase activity"/>
    <property type="evidence" value="ECO:0007669"/>
    <property type="project" value="UniProtKB-KW"/>
</dbReference>
<dbReference type="InterPro" id="IPR001650">
    <property type="entry name" value="Helicase_C-like"/>
</dbReference>
<dbReference type="PROSITE" id="PS51194">
    <property type="entry name" value="HELICASE_CTER"/>
    <property type="match status" value="1"/>
</dbReference>
<evidence type="ECO:0000259" key="9">
    <source>
        <dbReference type="PROSITE" id="PS51204"/>
    </source>
</evidence>
<dbReference type="RefSeq" id="XP_005703938.1">
    <property type="nucleotide sequence ID" value="XM_005703881.1"/>
</dbReference>
<dbReference type="SMART" id="SM00490">
    <property type="entry name" value="HELICc"/>
    <property type="match status" value="1"/>
</dbReference>
<evidence type="ECO:0000256" key="3">
    <source>
        <dbReference type="ARBA" id="ARBA00023117"/>
    </source>
</evidence>
<keyword evidence="5" id="KW-0175">Coiled coil</keyword>
<dbReference type="InterPro" id="IPR027417">
    <property type="entry name" value="P-loop_NTPase"/>
</dbReference>
<dbReference type="OrthoDB" id="5857104at2759"/>
<dbReference type="SMART" id="SM01314">
    <property type="entry name" value="SnAC"/>
    <property type="match status" value="1"/>
</dbReference>
<feature type="compositionally biased region" description="Acidic residues" evidence="6">
    <location>
        <begin position="1162"/>
        <end position="1186"/>
    </location>
</feature>
<evidence type="ECO:0000256" key="5">
    <source>
        <dbReference type="SAM" id="Coils"/>
    </source>
</evidence>
<evidence type="ECO:0000256" key="2">
    <source>
        <dbReference type="ARBA" id="ARBA00022801"/>
    </source>
</evidence>
<evidence type="ECO:0000256" key="6">
    <source>
        <dbReference type="SAM" id="MobiDB-lite"/>
    </source>
</evidence>
<accession>M2XUV6</accession>
<dbReference type="SMART" id="SM00487">
    <property type="entry name" value="DEXDc"/>
    <property type="match status" value="1"/>
</dbReference>
<feature type="coiled-coil region" evidence="5">
    <location>
        <begin position="235"/>
        <end position="262"/>
    </location>
</feature>
<dbReference type="eggNOG" id="KOG0386">
    <property type="taxonomic scope" value="Eukaryota"/>
</dbReference>
<feature type="compositionally biased region" description="Basic and acidic residues" evidence="6">
    <location>
        <begin position="996"/>
        <end position="1007"/>
    </location>
</feature>
<gene>
    <name evidence="10" type="ORF">Gasu_50140</name>
</gene>
<name>M2XUV6_GALSU</name>
<dbReference type="AlphaFoldDB" id="M2XUV6"/>
<dbReference type="Proteomes" id="UP000030680">
    <property type="component" value="Unassembled WGS sequence"/>
</dbReference>
<dbReference type="Pfam" id="PF00176">
    <property type="entry name" value="SNF2-rel_dom"/>
    <property type="match status" value="1"/>
</dbReference>
<dbReference type="Gene3D" id="3.40.50.300">
    <property type="entry name" value="P-loop containing nucleotide triphosphate hydrolases"/>
    <property type="match status" value="1"/>
</dbReference>
<dbReference type="InterPro" id="IPR038718">
    <property type="entry name" value="SNF2-like_sf"/>
</dbReference>
<feature type="compositionally biased region" description="Basic and acidic residues" evidence="6">
    <location>
        <begin position="314"/>
        <end position="328"/>
    </location>
</feature>
<dbReference type="CDD" id="cd17996">
    <property type="entry name" value="DEXHc_SMARCA2_SMARCA4"/>
    <property type="match status" value="1"/>
</dbReference>
<dbReference type="SUPFAM" id="SSF52540">
    <property type="entry name" value="P-loop containing nucleoside triphosphate hydrolases"/>
    <property type="match status" value="2"/>
</dbReference>
<evidence type="ECO:0000313" key="11">
    <source>
        <dbReference type="Proteomes" id="UP000030680"/>
    </source>
</evidence>
<comment type="subcellular location">
    <subcellularLocation>
        <location evidence="1">Nucleus</location>
    </subcellularLocation>
</comment>
<dbReference type="Gene3D" id="1.20.5.170">
    <property type="match status" value="1"/>
</dbReference>
<evidence type="ECO:0000259" key="7">
    <source>
        <dbReference type="PROSITE" id="PS51192"/>
    </source>
</evidence>
<dbReference type="Pfam" id="PF14619">
    <property type="entry name" value="SnAC"/>
    <property type="match status" value="1"/>
</dbReference>
<feature type="region of interest" description="Disordered" evidence="6">
    <location>
        <begin position="996"/>
        <end position="1016"/>
    </location>
</feature>
<dbReference type="GeneID" id="17086329"/>
<dbReference type="InterPro" id="IPR029295">
    <property type="entry name" value="SnAC"/>
</dbReference>
<keyword evidence="11" id="KW-1185">Reference proteome</keyword>
<dbReference type="InterPro" id="IPR049730">
    <property type="entry name" value="SNF2/RAD54-like_C"/>
</dbReference>
<dbReference type="Pfam" id="PF07529">
    <property type="entry name" value="HSA"/>
    <property type="match status" value="1"/>
</dbReference>
<dbReference type="CDD" id="cd18793">
    <property type="entry name" value="SF2_C_SNF"/>
    <property type="match status" value="1"/>
</dbReference>
<dbReference type="GO" id="GO:0005524">
    <property type="term" value="F:ATP binding"/>
    <property type="evidence" value="ECO:0007669"/>
    <property type="project" value="InterPro"/>
</dbReference>
<dbReference type="InterPro" id="IPR014001">
    <property type="entry name" value="Helicase_ATP-bd"/>
</dbReference>
<dbReference type="STRING" id="130081.M2XUV6"/>
<keyword evidence="3" id="KW-0103">Bromodomain</keyword>